<dbReference type="InterPro" id="IPR001624">
    <property type="entry name" value="FliE"/>
</dbReference>
<accession>A0A660KWT4</accession>
<dbReference type="EMBL" id="RBIJ01000004">
    <property type="protein sequence ID" value="RKQ84188.1"/>
    <property type="molecule type" value="Genomic_DNA"/>
</dbReference>
<evidence type="ECO:0000313" key="7">
    <source>
        <dbReference type="Proteomes" id="UP000267019"/>
    </source>
</evidence>
<protein>
    <recommendedName>
        <fullName evidence="4">Flagellar hook-basal body complex protein FliE</fullName>
    </recommendedName>
</protein>
<reference evidence="6 7" key="1">
    <citation type="submission" date="2018-10" db="EMBL/GenBank/DDBJ databases">
        <title>Genomic Encyclopedia of Type Strains, Phase IV (KMG-IV): sequencing the most valuable type-strain genomes for metagenomic binning, comparative biology and taxonomic classification.</title>
        <authorList>
            <person name="Goeker M."/>
        </authorList>
    </citation>
    <scope>NUCLEOTIDE SEQUENCE [LARGE SCALE GENOMIC DNA]</scope>
    <source>
        <strain evidence="6 7">DSM 22653</strain>
    </source>
</reference>
<keyword evidence="7" id="KW-1185">Reference proteome</keyword>
<proteinExistence type="inferred from homology"/>
<dbReference type="RefSeq" id="WP_147402012.1">
    <property type="nucleotide sequence ID" value="NZ_RBIJ01000004.1"/>
</dbReference>
<evidence type="ECO:0000256" key="1">
    <source>
        <dbReference type="ARBA" id="ARBA00004117"/>
    </source>
</evidence>
<evidence type="ECO:0000256" key="2">
    <source>
        <dbReference type="ARBA" id="ARBA00009272"/>
    </source>
</evidence>
<keyword evidence="6" id="KW-0969">Cilium</keyword>
<keyword evidence="3 4" id="KW-0975">Bacterial flagellum</keyword>
<keyword evidence="6" id="KW-0282">Flagellum</keyword>
<evidence type="ECO:0000256" key="4">
    <source>
        <dbReference type="HAMAP-Rule" id="MF_00724"/>
    </source>
</evidence>
<dbReference type="GO" id="GO:0009425">
    <property type="term" value="C:bacterial-type flagellum basal body"/>
    <property type="evidence" value="ECO:0007669"/>
    <property type="project" value="UniProtKB-SubCell"/>
</dbReference>
<sequence length="108" mass="11705">MCLGHSMDKLVSLPGSASGLLRPIEGGASSSRFDEASGFAANLRDALREIERSEREVAALSQRVAAGEPVPVEEVILKSQELTFLVLAAAEVRNRVIEAYHDLMRMPL</sequence>
<dbReference type="PANTHER" id="PTHR34653:SF1">
    <property type="entry name" value="FLAGELLAR HOOK-BASAL BODY COMPLEX PROTEIN FLIE"/>
    <property type="match status" value="1"/>
</dbReference>
<organism evidence="6 7">
    <name type="scientific">Brockia lithotrophica</name>
    <dbReference type="NCBI Taxonomy" id="933949"/>
    <lineage>
        <taxon>Bacteria</taxon>
        <taxon>Bacillati</taxon>
        <taxon>Bacillota</taxon>
        <taxon>Bacilli</taxon>
        <taxon>Bacillales</taxon>
        <taxon>Bacillales Family X. Incertae Sedis</taxon>
        <taxon>Brockia</taxon>
    </lineage>
</organism>
<gene>
    <name evidence="4" type="primary">fliE</name>
    <name evidence="6" type="ORF">C7438_1366</name>
</gene>
<dbReference type="OrthoDB" id="9812413at2"/>
<dbReference type="GO" id="GO:0071973">
    <property type="term" value="P:bacterial-type flagellum-dependent cell motility"/>
    <property type="evidence" value="ECO:0007669"/>
    <property type="project" value="InterPro"/>
</dbReference>
<evidence type="ECO:0000256" key="3">
    <source>
        <dbReference type="ARBA" id="ARBA00023143"/>
    </source>
</evidence>
<dbReference type="AlphaFoldDB" id="A0A660KWT4"/>
<comment type="similarity">
    <text evidence="2 4">Belongs to the FliE family.</text>
</comment>
<dbReference type="Pfam" id="PF02049">
    <property type="entry name" value="FliE"/>
    <property type="match status" value="1"/>
</dbReference>
<feature type="coiled-coil region" evidence="5">
    <location>
        <begin position="36"/>
        <end position="63"/>
    </location>
</feature>
<dbReference type="Proteomes" id="UP000267019">
    <property type="component" value="Unassembled WGS sequence"/>
</dbReference>
<evidence type="ECO:0000313" key="6">
    <source>
        <dbReference type="EMBL" id="RKQ84188.1"/>
    </source>
</evidence>
<keyword evidence="5" id="KW-0175">Coiled coil</keyword>
<dbReference type="GO" id="GO:0005198">
    <property type="term" value="F:structural molecule activity"/>
    <property type="evidence" value="ECO:0007669"/>
    <property type="project" value="InterPro"/>
</dbReference>
<keyword evidence="6" id="KW-0966">Cell projection</keyword>
<comment type="subcellular location">
    <subcellularLocation>
        <location evidence="1 4">Bacterial flagellum basal body</location>
    </subcellularLocation>
</comment>
<dbReference type="GO" id="GO:0003774">
    <property type="term" value="F:cytoskeletal motor activity"/>
    <property type="evidence" value="ECO:0007669"/>
    <property type="project" value="InterPro"/>
</dbReference>
<comment type="caution">
    <text evidence="6">The sequence shown here is derived from an EMBL/GenBank/DDBJ whole genome shotgun (WGS) entry which is preliminary data.</text>
</comment>
<name>A0A660KWT4_9BACL</name>
<dbReference type="HAMAP" id="MF_00724">
    <property type="entry name" value="FliE"/>
    <property type="match status" value="1"/>
</dbReference>
<evidence type="ECO:0000256" key="5">
    <source>
        <dbReference type="SAM" id="Coils"/>
    </source>
</evidence>
<dbReference type="PANTHER" id="PTHR34653">
    <property type="match status" value="1"/>
</dbReference>